<organism evidence="2 3">
    <name type="scientific">Flavobacterium pectinovorum</name>
    <dbReference type="NCBI Taxonomy" id="29533"/>
    <lineage>
        <taxon>Bacteria</taxon>
        <taxon>Pseudomonadati</taxon>
        <taxon>Bacteroidota</taxon>
        <taxon>Flavobacteriia</taxon>
        <taxon>Flavobacteriales</taxon>
        <taxon>Flavobacteriaceae</taxon>
        <taxon>Flavobacterium</taxon>
    </lineage>
</organism>
<name>A0A502ENJ2_9FLAO</name>
<feature type="domain" description="Transposase IS200-like" evidence="1">
    <location>
        <begin position="7"/>
        <end position="129"/>
    </location>
</feature>
<evidence type="ECO:0000259" key="1">
    <source>
        <dbReference type="SMART" id="SM01321"/>
    </source>
</evidence>
<accession>A0A502ENJ2</accession>
<sequence>MKKDILEAGQYYHIYNRGNNKENIFIEEKNYNYFLEKVKKYILPIADVYAYCLLRNHFHIVLRIKEKEDLPEKVREKIHLPFSNLFNAYSKSINKAYNRTGSLFQEHLQRNRIENENYLRQLIVYVHLNPVKHKFTDRFETYLHSSYRSYLSEKITSIDRNFILNLFGGLENFKFCHDERRIVYQGVVNDIYLMDE</sequence>
<dbReference type="GO" id="GO:0006313">
    <property type="term" value="P:DNA transposition"/>
    <property type="evidence" value="ECO:0007669"/>
    <property type="project" value="InterPro"/>
</dbReference>
<dbReference type="AlphaFoldDB" id="A0A502ENJ2"/>
<dbReference type="Gene3D" id="3.30.70.1290">
    <property type="entry name" value="Transposase IS200-like"/>
    <property type="match status" value="1"/>
</dbReference>
<dbReference type="EMBL" id="RCZH01000008">
    <property type="protein sequence ID" value="TPG39335.1"/>
    <property type="molecule type" value="Genomic_DNA"/>
</dbReference>
<dbReference type="GO" id="GO:0004803">
    <property type="term" value="F:transposase activity"/>
    <property type="evidence" value="ECO:0007669"/>
    <property type="project" value="InterPro"/>
</dbReference>
<dbReference type="PANTHER" id="PTHR34322">
    <property type="entry name" value="TRANSPOSASE, Y1_TNP DOMAIN-CONTAINING"/>
    <property type="match status" value="1"/>
</dbReference>
<proteinExistence type="predicted"/>
<comment type="caution">
    <text evidence="2">The sequence shown here is derived from an EMBL/GenBank/DDBJ whole genome shotgun (WGS) entry which is preliminary data.</text>
</comment>
<dbReference type="SMART" id="SM01321">
    <property type="entry name" value="Y1_Tnp"/>
    <property type="match status" value="1"/>
</dbReference>
<reference evidence="2 3" key="1">
    <citation type="journal article" date="2019" name="Environ. Microbiol.">
        <title>Species interactions and distinct microbial communities in high Arctic permafrost affected cryosols are associated with the CH4 and CO2 gas fluxes.</title>
        <authorList>
            <person name="Altshuler I."/>
            <person name="Hamel J."/>
            <person name="Turney S."/>
            <person name="Magnuson E."/>
            <person name="Levesque R."/>
            <person name="Greer C."/>
            <person name="Whyte L.G."/>
        </authorList>
    </citation>
    <scope>NUCLEOTIDE SEQUENCE [LARGE SCALE GENOMIC DNA]</scope>
    <source>
        <strain evidence="2 3">42</strain>
    </source>
</reference>
<dbReference type="InterPro" id="IPR036515">
    <property type="entry name" value="Transposase_17_sf"/>
</dbReference>
<dbReference type="InterPro" id="IPR002686">
    <property type="entry name" value="Transposase_17"/>
</dbReference>
<evidence type="ECO:0000313" key="3">
    <source>
        <dbReference type="Proteomes" id="UP000319700"/>
    </source>
</evidence>
<evidence type="ECO:0000313" key="2">
    <source>
        <dbReference type="EMBL" id="TPG39335.1"/>
    </source>
</evidence>
<gene>
    <name evidence="2" type="ORF">EAH81_13905</name>
</gene>
<dbReference type="GO" id="GO:0003677">
    <property type="term" value="F:DNA binding"/>
    <property type="evidence" value="ECO:0007669"/>
    <property type="project" value="InterPro"/>
</dbReference>
<dbReference type="SUPFAM" id="SSF143422">
    <property type="entry name" value="Transposase IS200-like"/>
    <property type="match status" value="1"/>
</dbReference>
<dbReference type="PANTHER" id="PTHR34322:SF2">
    <property type="entry name" value="TRANSPOSASE IS200-LIKE DOMAIN-CONTAINING PROTEIN"/>
    <property type="match status" value="1"/>
</dbReference>
<dbReference type="OrthoDB" id="9788881at2"/>
<dbReference type="Proteomes" id="UP000319700">
    <property type="component" value="Unassembled WGS sequence"/>
</dbReference>
<protein>
    <submittedName>
        <fullName evidence="2">Transposase</fullName>
    </submittedName>
</protein>
<keyword evidence="3" id="KW-1185">Reference proteome</keyword>
<dbReference type="RefSeq" id="WP_140507960.1">
    <property type="nucleotide sequence ID" value="NZ_RCZH01000008.1"/>
</dbReference>